<accession>A0A1H6T5Y2</accession>
<organism evidence="2 3">
    <name type="scientific">Halohasta litchfieldiae</name>
    <dbReference type="NCBI Taxonomy" id="1073996"/>
    <lineage>
        <taxon>Archaea</taxon>
        <taxon>Methanobacteriati</taxon>
        <taxon>Methanobacteriota</taxon>
        <taxon>Stenosarchaea group</taxon>
        <taxon>Halobacteria</taxon>
        <taxon>Halobacteriales</taxon>
        <taxon>Haloferacaceae</taxon>
        <taxon>Halohasta</taxon>
    </lineage>
</organism>
<evidence type="ECO:0000313" key="2">
    <source>
        <dbReference type="EMBL" id="SEI71645.1"/>
    </source>
</evidence>
<dbReference type="PANTHER" id="PTHR19328:SF13">
    <property type="entry name" value="HIPL1 PROTEIN"/>
    <property type="match status" value="1"/>
</dbReference>
<evidence type="ECO:0000313" key="3">
    <source>
        <dbReference type="Proteomes" id="UP000198888"/>
    </source>
</evidence>
<keyword evidence="3" id="KW-1185">Reference proteome</keyword>
<protein>
    <submittedName>
        <fullName evidence="2">Glucose/arabinose dehydrogenase, beta-propeller fold</fullName>
    </submittedName>
</protein>
<dbReference type="GeneID" id="35000987"/>
<sequence>MNRRRLGLAVGVTVLLIGSLAVFGLPTHLLFTPTGSGATAGMAAEDVDHEVVAEDLEVPWEIVVLDEDRYLVTERTGDLLLVENGTQHVIESFDDLESPVLGEGGLLGIALHPNFSENQYLYVYQTVDRESVENTVRRFEVDFENRALENETVIIDGIPSDRIHNGGRIAFGPDGKLYITTGDSANSTLAQDRDSLAGKILRLNPDGSVPADNPFDNAVYSYGHRNPQGLTWDDEGRLWATEHGSNAKDELNRIERGTNYGWPTITGSETTPEMATPAFHSSQYTTWAPAGAAATDGSVFFAGLRGERLYEASIVDGEVTSFVAHFAGDFGRLRAVALGPDGENLYLSTSNTDGRGEEREGDDKLIRVPVDAF</sequence>
<dbReference type="SUPFAM" id="SSF50952">
    <property type="entry name" value="Soluble quinoprotein glucose dehydrogenase"/>
    <property type="match status" value="1"/>
</dbReference>
<evidence type="ECO:0000259" key="1">
    <source>
        <dbReference type="Pfam" id="PF07995"/>
    </source>
</evidence>
<dbReference type="InterPro" id="IPR012938">
    <property type="entry name" value="Glc/Sorbosone_DH"/>
</dbReference>
<proteinExistence type="predicted"/>
<dbReference type="Pfam" id="PF07995">
    <property type="entry name" value="GSDH"/>
    <property type="match status" value="1"/>
</dbReference>
<dbReference type="EMBL" id="FNYR01000006">
    <property type="protein sequence ID" value="SEI71645.1"/>
    <property type="molecule type" value="Genomic_DNA"/>
</dbReference>
<feature type="domain" description="Glucose/Sorbosone dehydrogenase" evidence="1">
    <location>
        <begin position="56"/>
        <end position="355"/>
    </location>
</feature>
<dbReference type="RefSeq" id="WP_089671537.1">
    <property type="nucleotide sequence ID" value="NZ_CP024845.1"/>
</dbReference>
<dbReference type="PANTHER" id="PTHR19328">
    <property type="entry name" value="HEDGEHOG-INTERACTING PROTEIN"/>
    <property type="match status" value="1"/>
</dbReference>
<gene>
    <name evidence="2" type="ORF">SAMN05444271_10685</name>
</gene>
<accession>A0A2H4PY00</accession>
<dbReference type="Proteomes" id="UP000198888">
    <property type="component" value="Unassembled WGS sequence"/>
</dbReference>
<dbReference type="KEGG" id="hae:halTADL_0154"/>
<dbReference type="Gene3D" id="2.120.10.30">
    <property type="entry name" value="TolB, C-terminal domain"/>
    <property type="match status" value="1"/>
</dbReference>
<dbReference type="InterPro" id="IPR011042">
    <property type="entry name" value="6-blade_b-propeller_TolB-like"/>
</dbReference>
<name>A0A1H6T5Y2_9EURY</name>
<dbReference type="InterPro" id="IPR011041">
    <property type="entry name" value="Quinoprot_gluc/sorb_DH_b-prop"/>
</dbReference>
<dbReference type="OrthoDB" id="6744at2157"/>
<dbReference type="AlphaFoldDB" id="A0A1H6T5Y2"/>
<reference evidence="2 3" key="1">
    <citation type="submission" date="2016-10" db="EMBL/GenBank/DDBJ databases">
        <authorList>
            <person name="de Groot N.N."/>
        </authorList>
    </citation>
    <scope>NUCLEOTIDE SEQUENCE [LARGE SCALE GENOMIC DNA]</scope>
    <source>
        <strain evidence="2 3">DSM 22187</strain>
    </source>
</reference>